<dbReference type="SMART" id="SM01130">
    <property type="entry name" value="DHDPS"/>
    <property type="match status" value="1"/>
</dbReference>
<keyword evidence="9 12" id="KW-0456">Lyase</keyword>
<dbReference type="PATRIC" id="fig|28092.6.peg.4492"/>
<organism evidence="16 17">
    <name type="scientific">Robbsia andropogonis</name>
    <dbReference type="NCBI Taxonomy" id="28092"/>
    <lineage>
        <taxon>Bacteria</taxon>
        <taxon>Pseudomonadati</taxon>
        <taxon>Pseudomonadota</taxon>
        <taxon>Betaproteobacteria</taxon>
        <taxon>Burkholderiales</taxon>
        <taxon>Burkholderiaceae</taxon>
        <taxon>Robbsia</taxon>
    </lineage>
</organism>
<keyword evidence="5 12" id="KW-0963">Cytoplasm</keyword>
<evidence type="ECO:0000256" key="15">
    <source>
        <dbReference type="PIRSR" id="PIRSR001365-2"/>
    </source>
</evidence>
<dbReference type="SUPFAM" id="SSF51569">
    <property type="entry name" value="Aldolase"/>
    <property type="match status" value="1"/>
</dbReference>
<evidence type="ECO:0000256" key="4">
    <source>
        <dbReference type="ARBA" id="ARBA00012086"/>
    </source>
</evidence>
<feature type="active site" description="Schiff-base intermediate with substrate" evidence="12 14">
    <location>
        <position position="161"/>
    </location>
</feature>
<dbReference type="Pfam" id="PF00701">
    <property type="entry name" value="DHDPS"/>
    <property type="match status" value="1"/>
</dbReference>
<dbReference type="HAMAP" id="MF_00418">
    <property type="entry name" value="DapA"/>
    <property type="match status" value="1"/>
</dbReference>
<comment type="caution">
    <text evidence="16">The sequence shown here is derived from an EMBL/GenBank/DDBJ whole genome shotgun (WGS) entry which is preliminary data.</text>
</comment>
<dbReference type="PANTHER" id="PTHR12128:SF66">
    <property type="entry name" value="4-HYDROXY-2-OXOGLUTARATE ALDOLASE, MITOCHONDRIAL"/>
    <property type="match status" value="1"/>
</dbReference>
<dbReference type="GO" id="GO:0019877">
    <property type="term" value="P:diaminopimelate biosynthetic process"/>
    <property type="evidence" value="ECO:0007669"/>
    <property type="project" value="UniProtKB-UniRule"/>
</dbReference>
<dbReference type="InterPro" id="IPR013785">
    <property type="entry name" value="Aldolase_TIM"/>
</dbReference>
<comment type="similarity">
    <text evidence="3 12 13">Belongs to the DapA family.</text>
</comment>
<evidence type="ECO:0000256" key="11">
    <source>
        <dbReference type="ARBA" id="ARBA00047836"/>
    </source>
</evidence>
<dbReference type="GO" id="GO:0005737">
    <property type="term" value="C:cytoplasm"/>
    <property type="evidence" value="ECO:0007669"/>
    <property type="project" value="UniProtKB-SubCell"/>
</dbReference>
<dbReference type="OrthoDB" id="9782828at2"/>
<keyword evidence="6 12" id="KW-0028">Amino-acid biosynthesis</keyword>
<evidence type="ECO:0000313" key="17">
    <source>
        <dbReference type="Proteomes" id="UP000033618"/>
    </source>
</evidence>
<evidence type="ECO:0000256" key="3">
    <source>
        <dbReference type="ARBA" id="ARBA00007592"/>
    </source>
</evidence>
<reference evidence="16 17" key="1">
    <citation type="submission" date="2015-03" db="EMBL/GenBank/DDBJ databases">
        <title>Draft Genome Sequence of Burkholderia andropogonis type strain ICMP2807, isolated from Sorghum bicolor.</title>
        <authorList>
            <person name="Lopes-Santos L."/>
            <person name="Castro D.B."/>
            <person name="Ottoboni L.M."/>
            <person name="Park D."/>
            <person name="Weirc B.S."/>
            <person name="Destefano S.A."/>
        </authorList>
    </citation>
    <scope>NUCLEOTIDE SEQUENCE [LARGE SCALE GENOMIC DNA]</scope>
    <source>
        <strain evidence="16 17">ICMP2807</strain>
    </source>
</reference>
<dbReference type="InterPro" id="IPR005263">
    <property type="entry name" value="DapA"/>
</dbReference>
<comment type="function">
    <text evidence="1 12">Catalyzes the condensation of (S)-aspartate-beta-semialdehyde [(S)-ASA] and pyruvate to 4-hydroxy-tetrahydrodipicolinate (HTPA).</text>
</comment>
<dbReference type="PIRSF" id="PIRSF001365">
    <property type="entry name" value="DHDPS"/>
    <property type="match status" value="1"/>
</dbReference>
<keyword evidence="10 12" id="KW-0704">Schiff base</keyword>
<evidence type="ECO:0000256" key="12">
    <source>
        <dbReference type="HAMAP-Rule" id="MF_00418"/>
    </source>
</evidence>
<dbReference type="NCBIfam" id="TIGR00674">
    <property type="entry name" value="dapA"/>
    <property type="match status" value="1"/>
</dbReference>
<evidence type="ECO:0000256" key="5">
    <source>
        <dbReference type="ARBA" id="ARBA00022490"/>
    </source>
</evidence>
<dbReference type="UniPathway" id="UPA00034">
    <property type="reaction ID" value="UER00017"/>
</dbReference>
<feature type="binding site" evidence="12 15">
    <location>
        <position position="203"/>
    </location>
    <ligand>
        <name>pyruvate</name>
        <dbReference type="ChEBI" id="CHEBI:15361"/>
    </ligand>
</feature>
<dbReference type="GO" id="GO:0008840">
    <property type="term" value="F:4-hydroxy-tetrahydrodipicolinate synthase activity"/>
    <property type="evidence" value="ECO:0007669"/>
    <property type="project" value="UniProtKB-UniRule"/>
</dbReference>
<comment type="caution">
    <text evidence="12">Lacks conserved residue(s) required for the propagation of feature annotation.</text>
</comment>
<dbReference type="PANTHER" id="PTHR12128">
    <property type="entry name" value="DIHYDRODIPICOLINATE SYNTHASE"/>
    <property type="match status" value="1"/>
</dbReference>
<gene>
    <name evidence="12" type="primary">dapA</name>
    <name evidence="16" type="ORF">WM40_19135</name>
</gene>
<comment type="subunit">
    <text evidence="12">Homotetramer; dimer of dimers.</text>
</comment>
<name>A0A0F5JWD6_9BURK</name>
<dbReference type="InterPro" id="IPR002220">
    <property type="entry name" value="DapA-like"/>
</dbReference>
<accession>A0A0F5JWD6</accession>
<comment type="subcellular location">
    <subcellularLocation>
        <location evidence="12">Cytoplasm</location>
    </subcellularLocation>
</comment>
<dbReference type="EMBL" id="LAQU01000024">
    <property type="protein sequence ID" value="KKB62161.1"/>
    <property type="molecule type" value="Genomic_DNA"/>
</dbReference>
<evidence type="ECO:0000256" key="13">
    <source>
        <dbReference type="PIRNR" id="PIRNR001365"/>
    </source>
</evidence>
<comment type="pathway">
    <text evidence="2 12">Amino-acid biosynthesis; L-lysine biosynthesis via DAP pathway; (S)-tetrahydrodipicolinate from L-aspartate: step 3/4.</text>
</comment>
<dbReference type="EC" id="4.3.3.7" evidence="4 12"/>
<dbReference type="Gene3D" id="3.20.20.70">
    <property type="entry name" value="Aldolase class I"/>
    <property type="match status" value="1"/>
</dbReference>
<evidence type="ECO:0000256" key="8">
    <source>
        <dbReference type="ARBA" id="ARBA00023154"/>
    </source>
</evidence>
<evidence type="ECO:0000256" key="6">
    <source>
        <dbReference type="ARBA" id="ARBA00022605"/>
    </source>
</evidence>
<dbReference type="RefSeq" id="WP_046153680.1">
    <property type="nucleotide sequence ID" value="NZ_CADFGU010000003.1"/>
</dbReference>
<evidence type="ECO:0000313" key="16">
    <source>
        <dbReference type="EMBL" id="KKB62161.1"/>
    </source>
</evidence>
<dbReference type="Proteomes" id="UP000033618">
    <property type="component" value="Unassembled WGS sequence"/>
</dbReference>
<feature type="active site" description="Proton donor/acceptor" evidence="12 14">
    <location>
        <position position="133"/>
    </location>
</feature>
<evidence type="ECO:0000256" key="10">
    <source>
        <dbReference type="ARBA" id="ARBA00023270"/>
    </source>
</evidence>
<proteinExistence type="inferred from homology"/>
<evidence type="ECO:0000256" key="7">
    <source>
        <dbReference type="ARBA" id="ARBA00022915"/>
    </source>
</evidence>
<comment type="caution">
    <text evidence="12">Was originally thought to be a dihydrodipicolinate synthase (DHDPS), catalyzing the condensation of (S)-aspartate-beta-semialdehyde [(S)-ASA] and pyruvate to dihydrodipicolinate (DHDP). However, it was shown in E.coli that the product of the enzymatic reaction is not dihydrodipicolinate but in fact (4S)-4-hydroxy-2,3,4,5-tetrahydro-(2S)-dipicolinic acid (HTPA), and that the consecutive dehydration reaction leading to DHDP is not spontaneous but catalyzed by DapB.</text>
</comment>
<sequence>MPRGIVPALITPMTATEDVDEEALRLLVERLIEKGVHAIFVLGTNGEFISLNEREKLRIAAIAVEQARGRVPVIAGTGAYATREVITLTQQMQDVGVDAASVITPYFNGASQSELVAHYTKIARSTSLPLMLYTIPAKTGVQLSIDSVRRLSELPTIRGVKDSGGDFDRLLQLIGLRRDDFAVLTGTDSMILWTLIAGGDGAVAATTNAVPDVVMAIWQQFQAGNIPAARRAQEALRPLRDAFGWATMPVVLKTAAGLLGMPSGPARAPALPLDPQTREKLAIALEVYRDWRVEATAPLHKGGVA</sequence>
<dbReference type="CDD" id="cd00408">
    <property type="entry name" value="DHDPS-like"/>
    <property type="match status" value="1"/>
</dbReference>
<dbReference type="GO" id="GO:0009089">
    <property type="term" value="P:lysine biosynthetic process via diaminopimelate"/>
    <property type="evidence" value="ECO:0007669"/>
    <property type="project" value="UniProtKB-UniRule"/>
</dbReference>
<evidence type="ECO:0000256" key="1">
    <source>
        <dbReference type="ARBA" id="ARBA00003294"/>
    </source>
</evidence>
<dbReference type="PRINTS" id="PR00146">
    <property type="entry name" value="DHPICSNTHASE"/>
</dbReference>
<evidence type="ECO:0000256" key="9">
    <source>
        <dbReference type="ARBA" id="ARBA00023239"/>
    </source>
</evidence>
<feature type="site" description="Part of a proton relay during catalysis" evidence="12">
    <location>
        <position position="44"/>
    </location>
</feature>
<dbReference type="AlphaFoldDB" id="A0A0F5JWD6"/>
<comment type="catalytic activity">
    <reaction evidence="11 12">
        <text>L-aspartate 4-semialdehyde + pyruvate = (2S,4S)-4-hydroxy-2,3,4,5-tetrahydrodipicolinate + H2O + H(+)</text>
        <dbReference type="Rhea" id="RHEA:34171"/>
        <dbReference type="ChEBI" id="CHEBI:15361"/>
        <dbReference type="ChEBI" id="CHEBI:15377"/>
        <dbReference type="ChEBI" id="CHEBI:15378"/>
        <dbReference type="ChEBI" id="CHEBI:67139"/>
        <dbReference type="ChEBI" id="CHEBI:537519"/>
        <dbReference type="EC" id="4.3.3.7"/>
    </reaction>
</comment>
<evidence type="ECO:0000256" key="2">
    <source>
        <dbReference type="ARBA" id="ARBA00005120"/>
    </source>
</evidence>
<protein>
    <recommendedName>
        <fullName evidence="4 12">4-hydroxy-tetrahydrodipicolinate synthase</fullName>
        <shortName evidence="12">HTPA synthase</shortName>
        <ecNumber evidence="4 12">4.3.3.7</ecNumber>
    </recommendedName>
</protein>
<evidence type="ECO:0000256" key="14">
    <source>
        <dbReference type="PIRSR" id="PIRSR001365-1"/>
    </source>
</evidence>
<dbReference type="STRING" id="28092.WM40_19135"/>
<keyword evidence="8 12" id="KW-0457">Lysine biosynthesis</keyword>
<keyword evidence="7 12" id="KW-0220">Diaminopimelate biosynthesis</keyword>
<keyword evidence="17" id="KW-1185">Reference proteome</keyword>